<comment type="caution">
    <text evidence="3">The sequence shown here is derived from an EMBL/GenBank/DDBJ whole genome shotgun (WGS) entry which is preliminary data.</text>
</comment>
<evidence type="ECO:0000313" key="4">
    <source>
        <dbReference type="Proteomes" id="UP000777438"/>
    </source>
</evidence>
<sequence>MGVGNNFDHGNDFLTQCTDAIDENIQEPYGVTSCEVVDEDAVMAMGSTDLSKRFACPFYKHDPRRFREWRPCVGPGFPSIHRLKEHLKRKHAPAPHFCRRCSESFKTESELEDHQRSRDACQLRSETHIDGKMTTSQWNQLRTRRREIANLDDEGKWTAIYCVLFPTSEPLDIPSPYYHDEEDILAASGLSESSGSLVSSQEYESYLSKELPEHLRALYEMEIRRMTPMAYGLVPVEQISEIAWRLHMMTFKHFTQVSV</sequence>
<proteinExistence type="predicted"/>
<reference evidence="3 4" key="1">
    <citation type="journal article" date="2021" name="Nat. Commun.">
        <title>Genetic determinants of endophytism in the Arabidopsis root mycobiome.</title>
        <authorList>
            <person name="Mesny F."/>
            <person name="Miyauchi S."/>
            <person name="Thiergart T."/>
            <person name="Pickel B."/>
            <person name="Atanasova L."/>
            <person name="Karlsson M."/>
            <person name="Huettel B."/>
            <person name="Barry K.W."/>
            <person name="Haridas S."/>
            <person name="Chen C."/>
            <person name="Bauer D."/>
            <person name="Andreopoulos W."/>
            <person name="Pangilinan J."/>
            <person name="LaButti K."/>
            <person name="Riley R."/>
            <person name="Lipzen A."/>
            <person name="Clum A."/>
            <person name="Drula E."/>
            <person name="Henrissat B."/>
            <person name="Kohler A."/>
            <person name="Grigoriev I.V."/>
            <person name="Martin F.M."/>
            <person name="Hacquard S."/>
        </authorList>
    </citation>
    <scope>NUCLEOTIDE SEQUENCE [LARGE SCALE GENOMIC DNA]</scope>
    <source>
        <strain evidence="3 4">MPI-CAGE-CH-0241</strain>
    </source>
</reference>
<dbReference type="GO" id="GO:0008270">
    <property type="term" value="F:zinc ion binding"/>
    <property type="evidence" value="ECO:0007669"/>
    <property type="project" value="UniProtKB-KW"/>
</dbReference>
<feature type="domain" description="C2H2-type" evidence="2">
    <location>
        <begin position="96"/>
        <end position="133"/>
    </location>
</feature>
<evidence type="ECO:0000313" key="3">
    <source>
        <dbReference type="EMBL" id="KAH6896657.1"/>
    </source>
</evidence>
<protein>
    <recommendedName>
        <fullName evidence="2">C2H2-type domain-containing protein</fullName>
    </recommendedName>
</protein>
<dbReference type="PROSITE" id="PS50157">
    <property type="entry name" value="ZINC_FINGER_C2H2_2"/>
    <property type="match status" value="1"/>
</dbReference>
<evidence type="ECO:0000256" key="1">
    <source>
        <dbReference type="PROSITE-ProRule" id="PRU00042"/>
    </source>
</evidence>
<keyword evidence="1" id="KW-0862">Zinc</keyword>
<dbReference type="Gene3D" id="3.30.160.60">
    <property type="entry name" value="Classic Zinc Finger"/>
    <property type="match status" value="1"/>
</dbReference>
<keyword evidence="1" id="KW-0479">Metal-binding</keyword>
<evidence type="ECO:0000259" key="2">
    <source>
        <dbReference type="PROSITE" id="PS50157"/>
    </source>
</evidence>
<dbReference type="PANTHER" id="PTHR38166:SF1">
    <property type="entry name" value="C2H2-TYPE DOMAIN-CONTAINING PROTEIN"/>
    <property type="match status" value="1"/>
</dbReference>
<keyword evidence="4" id="KW-1185">Reference proteome</keyword>
<accession>A0A9P8WE30</accession>
<dbReference type="Proteomes" id="UP000777438">
    <property type="component" value="Unassembled WGS sequence"/>
</dbReference>
<name>A0A9P8WE30_9HYPO</name>
<dbReference type="InterPro" id="IPR013087">
    <property type="entry name" value="Znf_C2H2_type"/>
</dbReference>
<keyword evidence="1" id="KW-0863">Zinc-finger</keyword>
<dbReference type="EMBL" id="JAGPYM010000003">
    <property type="protein sequence ID" value="KAH6896657.1"/>
    <property type="molecule type" value="Genomic_DNA"/>
</dbReference>
<dbReference type="AlphaFoldDB" id="A0A9P8WE30"/>
<organism evidence="3 4">
    <name type="scientific">Thelonectria olida</name>
    <dbReference type="NCBI Taxonomy" id="1576542"/>
    <lineage>
        <taxon>Eukaryota</taxon>
        <taxon>Fungi</taxon>
        <taxon>Dikarya</taxon>
        <taxon>Ascomycota</taxon>
        <taxon>Pezizomycotina</taxon>
        <taxon>Sordariomycetes</taxon>
        <taxon>Hypocreomycetidae</taxon>
        <taxon>Hypocreales</taxon>
        <taxon>Nectriaceae</taxon>
        <taxon>Thelonectria</taxon>
    </lineage>
</organism>
<dbReference type="OrthoDB" id="4161727at2759"/>
<dbReference type="PANTHER" id="PTHR38166">
    <property type="entry name" value="C2H2-TYPE DOMAIN-CONTAINING PROTEIN-RELATED"/>
    <property type="match status" value="1"/>
</dbReference>
<gene>
    <name evidence="3" type="ORF">B0T10DRAFT_161941</name>
</gene>